<dbReference type="RefSeq" id="XP_056079401.1">
    <property type="nucleotide sequence ID" value="XM_056225599.1"/>
</dbReference>
<proteinExistence type="predicted"/>
<evidence type="ECO:0000313" key="2">
    <source>
        <dbReference type="Proteomes" id="UP001161438"/>
    </source>
</evidence>
<organism evidence="1 2">
    <name type="scientific">Saccharomyces mikatae IFO 1815</name>
    <dbReference type="NCBI Taxonomy" id="226126"/>
    <lineage>
        <taxon>Eukaryota</taxon>
        <taxon>Fungi</taxon>
        <taxon>Dikarya</taxon>
        <taxon>Ascomycota</taxon>
        <taxon>Saccharomycotina</taxon>
        <taxon>Saccharomycetes</taxon>
        <taxon>Saccharomycetales</taxon>
        <taxon>Saccharomycetaceae</taxon>
        <taxon>Saccharomyces</taxon>
    </lineage>
</organism>
<reference evidence="1" key="1">
    <citation type="submission" date="2022-10" db="EMBL/GenBank/DDBJ databases">
        <authorList>
            <person name="Byrne P K."/>
        </authorList>
    </citation>
    <scope>NUCLEOTIDE SEQUENCE</scope>
    <source>
        <strain evidence="1">IFO1815</strain>
    </source>
</reference>
<evidence type="ECO:0008006" key="3">
    <source>
        <dbReference type="Google" id="ProtNLM"/>
    </source>
</evidence>
<name>A0AA35ISU1_SACMI</name>
<sequence length="383" mass="44133">MATSEIVNNAPMYSLDSSLRDLLNDDLFNDQDELVKSREIERSELFQDCLNLFIKREIKDCLEKMFRAGFVNLTVFKSSPMILDLFVSACDIAPNFIELGLTLKGEILNTFTLNDPRCIEIQQIILKDFNKLLVINKFFRCCIKVIQLNDSRQEEREGKILELESIISNFIFLYTTKMRTTIDAFGLQELIEIFIFQVKVKLEHKKLSTHLYRALCKSSPNLSLILKSLHSPKGISIEDAILDSIANKMQKDKAKLKGKPRSVKPKIHQFREPLLHNSSEDYSKTEATFNQRNSTDVRHLNNETMSHKTKNDISLLAGSFWPTLKYHLTKKLLNKNGLLFLGLLLLICVKKYRSLMAFFRHVPSAFRTVYPHVVGLLKLLASI</sequence>
<dbReference type="GeneID" id="80921189"/>
<evidence type="ECO:0000313" key="1">
    <source>
        <dbReference type="EMBL" id="CAI4036281.1"/>
    </source>
</evidence>
<protein>
    <recommendedName>
        <fullName evidence="3">Pex15p</fullName>
    </recommendedName>
</protein>
<dbReference type="Proteomes" id="UP001161438">
    <property type="component" value="Chromosome 15"/>
</dbReference>
<keyword evidence="2" id="KW-1185">Reference proteome</keyword>
<dbReference type="EMBL" id="OX365771">
    <property type="protein sequence ID" value="CAI4036281.1"/>
    <property type="molecule type" value="Genomic_DNA"/>
</dbReference>
<dbReference type="AlphaFoldDB" id="A0AA35ISU1"/>
<gene>
    <name evidence="1" type="primary">SMKI15G1200</name>
    <name evidence="1" type="ORF">SMKI_15G1200</name>
</gene>
<accession>A0AA35ISU1</accession>